<keyword evidence="3" id="KW-1185">Reference proteome</keyword>
<sequence>MDVIKGGYAGIVFTDGPLWKEQRRFAIKVLKEFGLGRNLMQERVLDEVSHFIKDIRGEIEAGNKEIDFQNSLELAVGSIINAILLGYRFGKVL</sequence>
<organism evidence="3 4">
    <name type="scientific">Panagrolaimus superbus</name>
    <dbReference type="NCBI Taxonomy" id="310955"/>
    <lineage>
        <taxon>Eukaryota</taxon>
        <taxon>Metazoa</taxon>
        <taxon>Ecdysozoa</taxon>
        <taxon>Nematoda</taxon>
        <taxon>Chromadorea</taxon>
        <taxon>Rhabditida</taxon>
        <taxon>Tylenchina</taxon>
        <taxon>Panagrolaimomorpha</taxon>
        <taxon>Panagrolaimoidea</taxon>
        <taxon>Panagrolaimidae</taxon>
        <taxon>Panagrolaimus</taxon>
    </lineage>
</organism>
<dbReference type="AlphaFoldDB" id="A0A914YAS5"/>
<accession>A0A914YAS5</accession>
<dbReference type="SUPFAM" id="SSF48264">
    <property type="entry name" value="Cytochrome P450"/>
    <property type="match status" value="1"/>
</dbReference>
<keyword evidence="2" id="KW-0560">Oxidoreductase</keyword>
<dbReference type="InterPro" id="IPR001128">
    <property type="entry name" value="Cyt_P450"/>
</dbReference>
<comment type="similarity">
    <text evidence="1">Belongs to the cytochrome P450 family.</text>
</comment>
<dbReference type="GO" id="GO:0004497">
    <property type="term" value="F:monooxygenase activity"/>
    <property type="evidence" value="ECO:0007669"/>
    <property type="project" value="UniProtKB-KW"/>
</dbReference>
<dbReference type="Proteomes" id="UP000887577">
    <property type="component" value="Unplaced"/>
</dbReference>
<dbReference type="PANTHER" id="PTHR24284:SF1">
    <property type="entry name" value="CYTOCHROME P450 FAMILY"/>
    <property type="match status" value="1"/>
</dbReference>
<keyword evidence="2" id="KW-0503">Monooxygenase</keyword>
<evidence type="ECO:0000256" key="2">
    <source>
        <dbReference type="ARBA" id="ARBA00023033"/>
    </source>
</evidence>
<dbReference type="PANTHER" id="PTHR24284">
    <property type="entry name" value="CYTOCHROME P450 FAMILY"/>
    <property type="match status" value="1"/>
</dbReference>
<reference evidence="4" key="1">
    <citation type="submission" date="2022-11" db="UniProtKB">
        <authorList>
            <consortium name="WormBaseParasite"/>
        </authorList>
    </citation>
    <scope>IDENTIFICATION</scope>
</reference>
<dbReference type="GO" id="GO:0016705">
    <property type="term" value="F:oxidoreductase activity, acting on paired donors, with incorporation or reduction of molecular oxygen"/>
    <property type="evidence" value="ECO:0007669"/>
    <property type="project" value="InterPro"/>
</dbReference>
<evidence type="ECO:0000313" key="3">
    <source>
        <dbReference type="Proteomes" id="UP000887577"/>
    </source>
</evidence>
<protein>
    <submittedName>
        <fullName evidence="4">Cytochrome P450</fullName>
    </submittedName>
</protein>
<proteinExistence type="inferred from homology"/>
<dbReference type="GO" id="GO:0005506">
    <property type="term" value="F:iron ion binding"/>
    <property type="evidence" value="ECO:0007669"/>
    <property type="project" value="InterPro"/>
</dbReference>
<dbReference type="GO" id="GO:0020037">
    <property type="term" value="F:heme binding"/>
    <property type="evidence" value="ECO:0007669"/>
    <property type="project" value="InterPro"/>
</dbReference>
<evidence type="ECO:0000256" key="1">
    <source>
        <dbReference type="ARBA" id="ARBA00010617"/>
    </source>
</evidence>
<name>A0A914YAS5_9BILA</name>
<evidence type="ECO:0000313" key="4">
    <source>
        <dbReference type="WBParaSite" id="PSU_v2.g16531.t1"/>
    </source>
</evidence>
<dbReference type="WBParaSite" id="PSU_v2.g16531.t1">
    <property type="protein sequence ID" value="PSU_v2.g16531.t1"/>
    <property type="gene ID" value="PSU_v2.g16531"/>
</dbReference>
<dbReference type="Gene3D" id="1.10.630.10">
    <property type="entry name" value="Cytochrome P450"/>
    <property type="match status" value="1"/>
</dbReference>
<dbReference type="Pfam" id="PF00067">
    <property type="entry name" value="p450"/>
    <property type="match status" value="1"/>
</dbReference>
<dbReference type="InterPro" id="IPR036396">
    <property type="entry name" value="Cyt_P450_sf"/>
</dbReference>